<name>A0A0R2LH97_9LACO</name>
<proteinExistence type="predicted"/>
<evidence type="ECO:0000313" key="2">
    <source>
        <dbReference type="Proteomes" id="UP000051906"/>
    </source>
</evidence>
<evidence type="ECO:0000313" key="1">
    <source>
        <dbReference type="EMBL" id="KRO01183.1"/>
    </source>
</evidence>
<dbReference type="EMBL" id="JQCA01000119">
    <property type="protein sequence ID" value="KRO01183.1"/>
    <property type="molecule type" value="Genomic_DNA"/>
</dbReference>
<reference evidence="1 2" key="1">
    <citation type="journal article" date="2015" name="Genome Announc.">
        <title>Expanding the biotechnology potential of lactobacilli through comparative genomics of 213 strains and associated genera.</title>
        <authorList>
            <person name="Sun Z."/>
            <person name="Harris H.M."/>
            <person name="McCann A."/>
            <person name="Guo C."/>
            <person name="Argimon S."/>
            <person name="Zhang W."/>
            <person name="Yang X."/>
            <person name="Jeffery I.B."/>
            <person name="Cooney J.C."/>
            <person name="Kagawa T.F."/>
            <person name="Liu W."/>
            <person name="Song Y."/>
            <person name="Salvetti E."/>
            <person name="Wrobel A."/>
            <person name="Rasinkangas P."/>
            <person name="Parkhill J."/>
            <person name="Rea M.C."/>
            <person name="O'Sullivan O."/>
            <person name="Ritari J."/>
            <person name="Douillard F.P."/>
            <person name="Paul Ross R."/>
            <person name="Yang R."/>
            <person name="Briner A.E."/>
            <person name="Felis G.E."/>
            <person name="de Vos W.M."/>
            <person name="Barrangou R."/>
            <person name="Klaenhammer T.R."/>
            <person name="Caufield P.W."/>
            <person name="Cui Y."/>
            <person name="Zhang H."/>
            <person name="O'Toole P.W."/>
        </authorList>
    </citation>
    <scope>NUCLEOTIDE SEQUENCE [LARGE SCALE GENOMIC DNA]</scope>
    <source>
        <strain evidence="1 2">DSM 22467</strain>
    </source>
</reference>
<comment type="caution">
    <text evidence="1">The sequence shown here is derived from an EMBL/GenBank/DDBJ whole genome shotgun (WGS) entry which is preliminary data.</text>
</comment>
<dbReference type="STRING" id="616990.IV54_GL000541"/>
<organism evidence="1 2">
    <name type="scientific">Levilactobacillus paucivorans</name>
    <dbReference type="NCBI Taxonomy" id="616990"/>
    <lineage>
        <taxon>Bacteria</taxon>
        <taxon>Bacillati</taxon>
        <taxon>Bacillota</taxon>
        <taxon>Bacilli</taxon>
        <taxon>Lactobacillales</taxon>
        <taxon>Lactobacillaceae</taxon>
        <taxon>Levilactobacillus</taxon>
    </lineage>
</organism>
<gene>
    <name evidence="1" type="ORF">IV54_GL000541</name>
</gene>
<sequence>MDGQMVTEFVLEGELMFIKVFDTDLKGMIIDLHVKIRTDFQPVVAMIVGINKLPRSDVK</sequence>
<keyword evidence="2" id="KW-1185">Reference proteome</keyword>
<accession>A0A0R2LH97</accession>
<protein>
    <submittedName>
        <fullName evidence="1">Uncharacterized protein</fullName>
    </submittedName>
</protein>
<dbReference type="Proteomes" id="UP000051906">
    <property type="component" value="Unassembled WGS sequence"/>
</dbReference>
<dbReference type="AlphaFoldDB" id="A0A0R2LH97"/>